<evidence type="ECO:0000256" key="4">
    <source>
        <dbReference type="ARBA" id="ARBA00023136"/>
    </source>
</evidence>
<dbReference type="InterPro" id="IPR017981">
    <property type="entry name" value="GPCR_2-like_7TM"/>
</dbReference>
<feature type="transmembrane region" description="Helical" evidence="7">
    <location>
        <begin position="339"/>
        <end position="361"/>
    </location>
</feature>
<feature type="region of interest" description="Disordered" evidence="6">
    <location>
        <begin position="493"/>
        <end position="524"/>
    </location>
</feature>
<name>A0AAD9UM24_RIDPI</name>
<keyword evidence="2 7" id="KW-0812">Transmembrane</keyword>
<evidence type="ECO:0000256" key="6">
    <source>
        <dbReference type="SAM" id="MobiDB-lite"/>
    </source>
</evidence>
<comment type="subcellular location">
    <subcellularLocation>
        <location evidence="1">Membrane</location>
        <topology evidence="1">Multi-pass membrane protein</topology>
    </subcellularLocation>
</comment>
<evidence type="ECO:0000256" key="3">
    <source>
        <dbReference type="ARBA" id="ARBA00022989"/>
    </source>
</evidence>
<dbReference type="Proteomes" id="UP001209878">
    <property type="component" value="Unassembled WGS sequence"/>
</dbReference>
<feature type="transmembrane region" description="Helical" evidence="7">
    <location>
        <begin position="290"/>
        <end position="319"/>
    </location>
</feature>
<dbReference type="GO" id="GO:0016020">
    <property type="term" value="C:membrane"/>
    <property type="evidence" value="ECO:0007669"/>
    <property type="project" value="UniProtKB-SubCell"/>
</dbReference>
<feature type="transmembrane region" description="Helical" evidence="7">
    <location>
        <begin position="367"/>
        <end position="391"/>
    </location>
</feature>
<evidence type="ECO:0000259" key="8">
    <source>
        <dbReference type="PROSITE" id="PS50221"/>
    </source>
</evidence>
<feature type="region of interest" description="Disordered" evidence="6">
    <location>
        <begin position="411"/>
        <end position="437"/>
    </location>
</feature>
<dbReference type="InterPro" id="IPR000203">
    <property type="entry name" value="GPS"/>
</dbReference>
<dbReference type="Pfam" id="PF00002">
    <property type="entry name" value="7tm_2"/>
    <property type="match status" value="1"/>
</dbReference>
<feature type="transmembrane region" description="Helical" evidence="7">
    <location>
        <begin position="179"/>
        <end position="201"/>
    </location>
</feature>
<dbReference type="PROSITE" id="PS50221">
    <property type="entry name" value="GAIN_B"/>
    <property type="match status" value="1"/>
</dbReference>
<evidence type="ECO:0000256" key="7">
    <source>
        <dbReference type="SAM" id="Phobius"/>
    </source>
</evidence>
<dbReference type="EMBL" id="JAODUO010000001">
    <property type="protein sequence ID" value="KAK2194247.1"/>
    <property type="molecule type" value="Genomic_DNA"/>
</dbReference>
<dbReference type="GO" id="GO:0007166">
    <property type="term" value="P:cell surface receptor signaling pathway"/>
    <property type="evidence" value="ECO:0007669"/>
    <property type="project" value="InterPro"/>
</dbReference>
<organism evidence="10 11">
    <name type="scientific">Ridgeia piscesae</name>
    <name type="common">Tubeworm</name>
    <dbReference type="NCBI Taxonomy" id="27915"/>
    <lineage>
        <taxon>Eukaryota</taxon>
        <taxon>Metazoa</taxon>
        <taxon>Spiralia</taxon>
        <taxon>Lophotrochozoa</taxon>
        <taxon>Annelida</taxon>
        <taxon>Polychaeta</taxon>
        <taxon>Sedentaria</taxon>
        <taxon>Canalipalpata</taxon>
        <taxon>Sabellida</taxon>
        <taxon>Siboglinidae</taxon>
        <taxon>Ridgeia</taxon>
    </lineage>
</organism>
<evidence type="ECO:0000256" key="2">
    <source>
        <dbReference type="ARBA" id="ARBA00022692"/>
    </source>
</evidence>
<evidence type="ECO:0000256" key="1">
    <source>
        <dbReference type="ARBA" id="ARBA00004141"/>
    </source>
</evidence>
<keyword evidence="5" id="KW-1015">Disulfide bond</keyword>
<feature type="compositionally biased region" description="Low complexity" evidence="6">
    <location>
        <begin position="411"/>
        <end position="427"/>
    </location>
</feature>
<sequence length="524" mass="58469">MAVYDNSKLFLEPGESDVRGVGSRTVVSASLSDHANGSLRQPLTYRLPITQKGSIPRCVYWDTKASTWSTKGVTLNETSNDYVLCHAMHMTSFTVLMIKDPNAAGLVEDENEYRKVLIGVYVGCAVCTCCLLITLVTYIAFKQFWTQASQTKDHVSTTYDGNYTFYENVHLRADRAGNILIHLCMSMLLLNIFFVGTTLSWRLTVGACAFVTAATHYFLLATLLWTLVHVYSLYEMLVKVFITYESYFMLKRCLFAWGLPLIAVCITLAVDLSRYETAAQYCLVPRQNPYVYFVTWLGFVCGIFAVVVAVFAMVVRAFLSSSQPQLDTSSVDDGRVRTVQIRAAFCVLLAAGVAWIDGVLLARDGGLAYEVVFCIANALLGFFVLLFYCLLYDRARNAWRQCCTKCHVDSPWESSTSSPASFNSSVSRATHEPSYRRNMQEVYSTNPMIAATSGTLPKYGNLTTAALPSLPAMTYTKRRKVVSIKYGRPDVRYVDSPEEDDNSVNEGSVHQVMGEGDDNTRTML</sequence>
<dbReference type="InterPro" id="IPR000832">
    <property type="entry name" value="GPCR_2_secretin-like"/>
</dbReference>
<evidence type="ECO:0000313" key="10">
    <source>
        <dbReference type="EMBL" id="KAK2194247.1"/>
    </source>
</evidence>
<keyword evidence="11" id="KW-1185">Reference proteome</keyword>
<dbReference type="GO" id="GO:0004930">
    <property type="term" value="F:G protein-coupled receptor activity"/>
    <property type="evidence" value="ECO:0007669"/>
    <property type="project" value="InterPro"/>
</dbReference>
<dbReference type="PROSITE" id="PS50261">
    <property type="entry name" value="G_PROTEIN_RECEP_F2_4"/>
    <property type="match status" value="1"/>
</dbReference>
<dbReference type="Pfam" id="PF01825">
    <property type="entry name" value="GPS"/>
    <property type="match status" value="1"/>
</dbReference>
<dbReference type="Gene3D" id="1.20.1070.10">
    <property type="entry name" value="Rhodopsin 7-helix transmembrane proteins"/>
    <property type="match status" value="1"/>
</dbReference>
<dbReference type="InterPro" id="IPR057244">
    <property type="entry name" value="GAIN_B"/>
</dbReference>
<feature type="transmembrane region" description="Helical" evidence="7">
    <location>
        <begin position="254"/>
        <end position="270"/>
    </location>
</feature>
<dbReference type="InterPro" id="IPR046338">
    <property type="entry name" value="GAIN_dom_sf"/>
</dbReference>
<accession>A0AAD9UM24</accession>
<feature type="domain" description="GAIN-B" evidence="8">
    <location>
        <begin position="1"/>
        <end position="103"/>
    </location>
</feature>
<reference evidence="10" key="1">
    <citation type="journal article" date="2023" name="Mol. Biol. Evol.">
        <title>Third-Generation Sequencing Reveals the Adaptive Role of the Epigenome in Three Deep-Sea Polychaetes.</title>
        <authorList>
            <person name="Perez M."/>
            <person name="Aroh O."/>
            <person name="Sun Y."/>
            <person name="Lan Y."/>
            <person name="Juniper S.K."/>
            <person name="Young C.R."/>
            <person name="Angers B."/>
            <person name="Qian P.Y."/>
        </authorList>
    </citation>
    <scope>NUCLEOTIDE SEQUENCE</scope>
    <source>
        <strain evidence="10">R07B-5</strain>
    </source>
</reference>
<gene>
    <name evidence="10" type="ORF">NP493_1g06012</name>
</gene>
<feature type="domain" description="G-protein coupled receptors family 2 profile 2" evidence="9">
    <location>
        <begin position="116"/>
        <end position="392"/>
    </location>
</feature>
<dbReference type="Gene3D" id="2.60.220.50">
    <property type="match status" value="1"/>
</dbReference>
<proteinExistence type="predicted"/>
<dbReference type="PANTHER" id="PTHR45692:SF1">
    <property type="entry name" value="G-PROTEIN COUPLED RECEPTORS FAMILY 2 PROFILE 2 DOMAIN-CONTAINING PROTEIN"/>
    <property type="match status" value="1"/>
</dbReference>
<evidence type="ECO:0000259" key="9">
    <source>
        <dbReference type="PROSITE" id="PS50261"/>
    </source>
</evidence>
<dbReference type="AlphaFoldDB" id="A0AAD9UM24"/>
<keyword evidence="3 7" id="KW-1133">Transmembrane helix</keyword>
<evidence type="ECO:0000313" key="11">
    <source>
        <dbReference type="Proteomes" id="UP001209878"/>
    </source>
</evidence>
<dbReference type="SMART" id="SM00303">
    <property type="entry name" value="GPS"/>
    <property type="match status" value="1"/>
</dbReference>
<protein>
    <submittedName>
        <fullName evidence="10">Uncharacterized protein</fullName>
    </submittedName>
</protein>
<keyword evidence="4 7" id="KW-0472">Membrane</keyword>
<feature type="transmembrane region" description="Helical" evidence="7">
    <location>
        <begin position="116"/>
        <end position="141"/>
    </location>
</feature>
<feature type="transmembrane region" description="Helical" evidence="7">
    <location>
        <begin position="213"/>
        <end position="234"/>
    </location>
</feature>
<dbReference type="PANTHER" id="PTHR45692">
    <property type="entry name" value="G_PROTEIN_RECEP_F2_4 DOMAIN-CONTAINING PROTEIN"/>
    <property type="match status" value="1"/>
</dbReference>
<evidence type="ECO:0000256" key="5">
    <source>
        <dbReference type="ARBA" id="ARBA00023157"/>
    </source>
</evidence>
<comment type="caution">
    <text evidence="10">The sequence shown here is derived from an EMBL/GenBank/DDBJ whole genome shotgun (WGS) entry which is preliminary data.</text>
</comment>